<organism evidence="9 10">
    <name type="scientific">Trichlorobacter thiogenes</name>
    <dbReference type="NCBI Taxonomy" id="115783"/>
    <lineage>
        <taxon>Bacteria</taxon>
        <taxon>Pseudomonadati</taxon>
        <taxon>Thermodesulfobacteriota</taxon>
        <taxon>Desulfuromonadia</taxon>
        <taxon>Geobacterales</taxon>
        <taxon>Geobacteraceae</taxon>
        <taxon>Trichlorobacter</taxon>
    </lineage>
</organism>
<keyword evidence="4 6" id="KW-0697">Rotamase</keyword>
<dbReference type="Pfam" id="PF13616">
    <property type="entry name" value="Rotamase_3"/>
    <property type="match status" value="1"/>
</dbReference>
<comment type="catalytic activity">
    <reaction evidence="1">
        <text>[protein]-peptidylproline (omega=180) = [protein]-peptidylproline (omega=0)</text>
        <dbReference type="Rhea" id="RHEA:16237"/>
        <dbReference type="Rhea" id="RHEA-COMP:10747"/>
        <dbReference type="Rhea" id="RHEA-COMP:10748"/>
        <dbReference type="ChEBI" id="CHEBI:83833"/>
        <dbReference type="ChEBI" id="CHEBI:83834"/>
        <dbReference type="EC" id="5.2.1.8"/>
    </reaction>
</comment>
<dbReference type="PANTHER" id="PTHR47245">
    <property type="entry name" value="PEPTIDYLPROLYL ISOMERASE"/>
    <property type="match status" value="1"/>
</dbReference>
<dbReference type="EC" id="5.2.1.8" evidence="2"/>
<dbReference type="GO" id="GO:0003755">
    <property type="term" value="F:peptidyl-prolyl cis-trans isomerase activity"/>
    <property type="evidence" value="ECO:0007669"/>
    <property type="project" value="UniProtKB-KW"/>
</dbReference>
<feature type="domain" description="PpiC" evidence="8">
    <location>
        <begin position="189"/>
        <end position="290"/>
    </location>
</feature>
<sequence>MMFKRRLTIAVLVAAVSMMGSAGAFAAEKKAAPAPAAAEKPKPLPDPVARVNGVAIPAADLQKALTAFSKSPSAAQVPPGQEKAVQQFLLNQMIGGELMYQVAKNTPVKDQDKQISDAVARLKTRFKTEDEFKKGLQEQGITEKDLRELIRRNVIIENHIEQVIVPKQTVSDAEVKEFYTKNPETFTQPEQVRASHILITLDAKATDADKAKAKEKIEGLLKQIKAGADFAKLAQENSGCPSSKQGGDLGYFGKGQMVKPFEETAFAMKPGDVSGVVETQFGYHIIKLTEKKASAKIPFDDVKAKIADSLKRKKVSEAINSIMEDAKKKAKIEVYLK</sequence>
<dbReference type="PANTHER" id="PTHR47245:SF1">
    <property type="entry name" value="FOLDASE PROTEIN PRSA"/>
    <property type="match status" value="1"/>
</dbReference>
<dbReference type="SUPFAM" id="SSF54534">
    <property type="entry name" value="FKBP-like"/>
    <property type="match status" value="1"/>
</dbReference>
<keyword evidence="5 6" id="KW-0413">Isomerase</keyword>
<name>A0A1T4KZZ8_9BACT</name>
<keyword evidence="10" id="KW-1185">Reference proteome</keyword>
<dbReference type="RefSeq" id="WP_078788988.1">
    <property type="nucleotide sequence ID" value="NZ_FUWR01000002.1"/>
</dbReference>
<proteinExistence type="predicted"/>
<dbReference type="Gene3D" id="1.10.4030.10">
    <property type="entry name" value="Porin chaperone SurA, peptide-binding domain"/>
    <property type="match status" value="1"/>
</dbReference>
<evidence type="ECO:0000256" key="1">
    <source>
        <dbReference type="ARBA" id="ARBA00000971"/>
    </source>
</evidence>
<dbReference type="InterPro" id="IPR023058">
    <property type="entry name" value="PPIase_PpiC_CS"/>
</dbReference>
<dbReference type="STRING" id="115783.SAMN02745119_00691"/>
<evidence type="ECO:0000256" key="7">
    <source>
        <dbReference type="SAM" id="SignalP"/>
    </source>
</evidence>
<keyword evidence="3 7" id="KW-0732">Signal</keyword>
<evidence type="ECO:0000259" key="8">
    <source>
        <dbReference type="PROSITE" id="PS50198"/>
    </source>
</evidence>
<dbReference type="Gene3D" id="3.10.50.40">
    <property type="match status" value="1"/>
</dbReference>
<dbReference type="Proteomes" id="UP000190102">
    <property type="component" value="Unassembled WGS sequence"/>
</dbReference>
<dbReference type="SUPFAM" id="SSF109998">
    <property type="entry name" value="Triger factor/SurA peptide-binding domain-like"/>
    <property type="match status" value="1"/>
</dbReference>
<evidence type="ECO:0000256" key="2">
    <source>
        <dbReference type="ARBA" id="ARBA00013194"/>
    </source>
</evidence>
<evidence type="ECO:0000256" key="6">
    <source>
        <dbReference type="PROSITE-ProRule" id="PRU00278"/>
    </source>
</evidence>
<gene>
    <name evidence="9" type="ORF">SAMN02745119_00691</name>
</gene>
<dbReference type="PROSITE" id="PS01096">
    <property type="entry name" value="PPIC_PPIASE_1"/>
    <property type="match status" value="1"/>
</dbReference>
<dbReference type="InterPro" id="IPR000297">
    <property type="entry name" value="PPIase_PpiC"/>
</dbReference>
<evidence type="ECO:0000313" key="9">
    <source>
        <dbReference type="EMBL" id="SJZ47918.1"/>
    </source>
</evidence>
<evidence type="ECO:0000256" key="3">
    <source>
        <dbReference type="ARBA" id="ARBA00022729"/>
    </source>
</evidence>
<dbReference type="AlphaFoldDB" id="A0A1T4KZZ8"/>
<dbReference type="Pfam" id="PF13624">
    <property type="entry name" value="SurA_N_3"/>
    <property type="match status" value="1"/>
</dbReference>
<dbReference type="InterPro" id="IPR027304">
    <property type="entry name" value="Trigger_fact/SurA_dom_sf"/>
</dbReference>
<dbReference type="EMBL" id="FUWR01000002">
    <property type="protein sequence ID" value="SJZ47918.1"/>
    <property type="molecule type" value="Genomic_DNA"/>
</dbReference>
<evidence type="ECO:0000313" key="10">
    <source>
        <dbReference type="Proteomes" id="UP000190102"/>
    </source>
</evidence>
<reference evidence="10" key="1">
    <citation type="submission" date="2017-02" db="EMBL/GenBank/DDBJ databases">
        <authorList>
            <person name="Varghese N."/>
            <person name="Submissions S."/>
        </authorList>
    </citation>
    <scope>NUCLEOTIDE SEQUENCE [LARGE SCALE GENOMIC DNA]</scope>
    <source>
        <strain evidence="10">ATCC BAA-34</strain>
    </source>
</reference>
<accession>A0A1T4KZZ8</accession>
<feature type="chain" id="PRO_5013092034" description="peptidylprolyl isomerase" evidence="7">
    <location>
        <begin position="27"/>
        <end position="337"/>
    </location>
</feature>
<feature type="signal peptide" evidence="7">
    <location>
        <begin position="1"/>
        <end position="26"/>
    </location>
</feature>
<evidence type="ECO:0000256" key="4">
    <source>
        <dbReference type="ARBA" id="ARBA00023110"/>
    </source>
</evidence>
<protein>
    <recommendedName>
        <fullName evidence="2">peptidylprolyl isomerase</fullName>
        <ecNumber evidence="2">5.2.1.8</ecNumber>
    </recommendedName>
</protein>
<dbReference type="InterPro" id="IPR050245">
    <property type="entry name" value="PrsA_foldase"/>
</dbReference>
<dbReference type="PROSITE" id="PS50198">
    <property type="entry name" value="PPIC_PPIASE_2"/>
    <property type="match status" value="1"/>
</dbReference>
<dbReference type="OrthoDB" id="14196at2"/>
<evidence type="ECO:0000256" key="5">
    <source>
        <dbReference type="ARBA" id="ARBA00023235"/>
    </source>
</evidence>
<dbReference type="InterPro" id="IPR046357">
    <property type="entry name" value="PPIase_dom_sf"/>
</dbReference>